<sequence>STYARRASTSAPTKSYTDMDIDYKSFEHFQRLNRQRKQYHSHFDMPEEFYAEFGGKRREFKSTYEPFAVSYFTFDK</sequence>
<name>A0A2G9T909_TELCI</name>
<organism evidence="1 2">
    <name type="scientific">Teladorsagia circumcincta</name>
    <name type="common">Brown stomach worm</name>
    <name type="synonym">Ostertagia circumcincta</name>
    <dbReference type="NCBI Taxonomy" id="45464"/>
    <lineage>
        <taxon>Eukaryota</taxon>
        <taxon>Metazoa</taxon>
        <taxon>Ecdysozoa</taxon>
        <taxon>Nematoda</taxon>
        <taxon>Chromadorea</taxon>
        <taxon>Rhabditida</taxon>
        <taxon>Rhabditina</taxon>
        <taxon>Rhabditomorpha</taxon>
        <taxon>Strongyloidea</taxon>
        <taxon>Trichostrongylidae</taxon>
        <taxon>Teladorsagia</taxon>
    </lineage>
</organism>
<protein>
    <submittedName>
        <fullName evidence="1">Uncharacterized protein</fullName>
    </submittedName>
</protein>
<feature type="non-terminal residue" evidence="1">
    <location>
        <position position="1"/>
    </location>
</feature>
<dbReference type="AlphaFoldDB" id="A0A2G9T909"/>
<accession>A0A2G9T909</accession>
<reference evidence="1 2" key="1">
    <citation type="submission" date="2015-09" db="EMBL/GenBank/DDBJ databases">
        <title>Draft genome of the parasitic nematode Teladorsagia circumcincta isolate WARC Sus (inbred).</title>
        <authorList>
            <person name="Mitreva M."/>
        </authorList>
    </citation>
    <scope>NUCLEOTIDE SEQUENCE [LARGE SCALE GENOMIC DNA]</scope>
    <source>
        <strain evidence="1 2">S</strain>
    </source>
</reference>
<gene>
    <name evidence="1" type="ORF">TELCIR_24185</name>
</gene>
<evidence type="ECO:0000313" key="2">
    <source>
        <dbReference type="Proteomes" id="UP000230423"/>
    </source>
</evidence>
<dbReference type="OrthoDB" id="376357at2759"/>
<keyword evidence="2" id="KW-1185">Reference proteome</keyword>
<dbReference type="EMBL" id="KZ396564">
    <property type="protein sequence ID" value="PIO54453.1"/>
    <property type="molecule type" value="Genomic_DNA"/>
</dbReference>
<proteinExistence type="predicted"/>
<dbReference type="Proteomes" id="UP000230423">
    <property type="component" value="Unassembled WGS sequence"/>
</dbReference>
<evidence type="ECO:0000313" key="1">
    <source>
        <dbReference type="EMBL" id="PIO54453.1"/>
    </source>
</evidence>